<reference evidence="1 2" key="1">
    <citation type="submission" date="2015-11" db="EMBL/GenBank/DDBJ databases">
        <authorList>
            <person name="Lin W."/>
        </authorList>
    </citation>
    <scope>NUCLEOTIDE SEQUENCE [LARGE SCALE GENOMIC DNA]</scope>
    <source>
        <strain evidence="1 2">HCH-1</strain>
    </source>
</reference>
<gene>
    <name evidence="1" type="ORF">ASN18_2653</name>
</gene>
<protein>
    <recommendedName>
        <fullName evidence="3">Phage tail protein</fullName>
    </recommendedName>
</protein>
<accession>A0ABR5SCL3</accession>
<keyword evidence="2" id="KW-1185">Reference proteome</keyword>
<comment type="caution">
    <text evidence="1">The sequence shown here is derived from an EMBL/GenBank/DDBJ whole genome shotgun (WGS) entry which is preliminary data.</text>
</comment>
<sequence length="137" mass="14441">MAALTKDRDTLRRDGKSIALGVATGKKIYKGSLVALDANGYAAPGATSTTLKGIGMSEENVDNVNGQNGDEIVNLRKDGAFRFENFAGADEITMAEIGNDCYIVDDQTVAKTNGLNTRSAAGKIFDVDADGVWVSFS</sequence>
<dbReference type="Proteomes" id="UP000060487">
    <property type="component" value="Unassembled WGS sequence"/>
</dbReference>
<proteinExistence type="predicted"/>
<name>A0ABR5SCL3_9BACT</name>
<dbReference type="RefSeq" id="WP_085053275.1">
    <property type="nucleotide sequence ID" value="NZ_LNQR01000101.1"/>
</dbReference>
<evidence type="ECO:0008006" key="3">
    <source>
        <dbReference type="Google" id="ProtNLM"/>
    </source>
</evidence>
<organism evidence="1 2">
    <name type="scientific">Candidatus Magnetominusculus xianensis</name>
    <dbReference type="NCBI Taxonomy" id="1748249"/>
    <lineage>
        <taxon>Bacteria</taxon>
        <taxon>Pseudomonadati</taxon>
        <taxon>Nitrospirota</taxon>
        <taxon>Nitrospiria</taxon>
        <taxon>Nitrospirales</taxon>
        <taxon>Nitrospiraceae</taxon>
        <taxon>Candidatus Magnetominusculus</taxon>
    </lineage>
</organism>
<evidence type="ECO:0000313" key="1">
    <source>
        <dbReference type="EMBL" id="KWT81147.1"/>
    </source>
</evidence>
<dbReference type="EMBL" id="LNQR01000101">
    <property type="protein sequence ID" value="KWT81147.1"/>
    <property type="molecule type" value="Genomic_DNA"/>
</dbReference>
<evidence type="ECO:0000313" key="2">
    <source>
        <dbReference type="Proteomes" id="UP000060487"/>
    </source>
</evidence>